<gene>
    <name evidence="1" type="ORF">T4E_917</name>
</gene>
<sequence>MANVFIDVIPLNTNIYINTVCVTYNASRLFLLRCTRFDYPVILSERKLQDKRSPIRMVFDSSARNCTENCTSRLMKCCFPSNALFACISSPRLLNMASNFFELSDSETYYVSTMEMHVGKQNEGPHQISTSPAAVVKRLCCAIAGSKRDHHGQLVHEQLFEVGTNQAAAYLDTREICCHVVSYVPKKNKNVILLSSMHHDGSIVFNGQRKMPEIVVFCNKTKSAVDHAVLLAPML</sequence>
<accession>A0A0V0YKJ5</accession>
<comment type="caution">
    <text evidence="1">The sequence shown here is derived from an EMBL/GenBank/DDBJ whole genome shotgun (WGS) entry which is preliminary data.</text>
</comment>
<name>A0A0V0YKJ5_TRIPS</name>
<dbReference type="EMBL" id="JYDU01000005">
    <property type="protein sequence ID" value="KRY00884.1"/>
    <property type="molecule type" value="Genomic_DNA"/>
</dbReference>
<reference evidence="1 2" key="1">
    <citation type="submission" date="2015-01" db="EMBL/GenBank/DDBJ databases">
        <title>Evolution of Trichinella species and genotypes.</title>
        <authorList>
            <person name="Korhonen P.K."/>
            <person name="Edoardo P."/>
            <person name="Giuseppe L.R."/>
            <person name="Gasser R.B."/>
        </authorList>
    </citation>
    <scope>NUCLEOTIDE SEQUENCE [LARGE SCALE GENOMIC DNA]</scope>
    <source>
        <strain evidence="1">ISS141</strain>
    </source>
</reference>
<evidence type="ECO:0000313" key="2">
    <source>
        <dbReference type="Proteomes" id="UP000054815"/>
    </source>
</evidence>
<evidence type="ECO:0008006" key="3">
    <source>
        <dbReference type="Google" id="ProtNLM"/>
    </source>
</evidence>
<dbReference type="Proteomes" id="UP000054815">
    <property type="component" value="Unassembled WGS sequence"/>
</dbReference>
<organism evidence="1 2">
    <name type="scientific">Trichinella pseudospiralis</name>
    <name type="common">Parasitic roundworm</name>
    <dbReference type="NCBI Taxonomy" id="6337"/>
    <lineage>
        <taxon>Eukaryota</taxon>
        <taxon>Metazoa</taxon>
        <taxon>Ecdysozoa</taxon>
        <taxon>Nematoda</taxon>
        <taxon>Enoplea</taxon>
        <taxon>Dorylaimia</taxon>
        <taxon>Trichinellida</taxon>
        <taxon>Trichinellidae</taxon>
        <taxon>Trichinella</taxon>
    </lineage>
</organism>
<proteinExistence type="predicted"/>
<evidence type="ECO:0000313" key="1">
    <source>
        <dbReference type="EMBL" id="KRY00884.1"/>
    </source>
</evidence>
<dbReference type="AlphaFoldDB" id="A0A0V0YKJ5"/>
<dbReference type="STRING" id="6337.A0A0V0YKJ5"/>
<protein>
    <recommendedName>
        <fullName evidence="3">PiggyBac transposable element-derived protein domain-containing protein</fullName>
    </recommendedName>
</protein>